<keyword evidence="1 2" id="KW-0175">Coiled coil</keyword>
<dbReference type="EMBL" id="JAEHOE010000209">
    <property type="protein sequence ID" value="KAG2482660.1"/>
    <property type="molecule type" value="Genomic_DNA"/>
</dbReference>
<feature type="coiled-coil region" evidence="2">
    <location>
        <begin position="26"/>
        <end position="67"/>
    </location>
</feature>
<evidence type="ECO:0000256" key="1">
    <source>
        <dbReference type="ARBA" id="ARBA00023054"/>
    </source>
</evidence>
<evidence type="ECO:0000313" key="4">
    <source>
        <dbReference type="EMBL" id="KAG2482660.1"/>
    </source>
</evidence>
<dbReference type="InterPro" id="IPR018791">
    <property type="entry name" value="UV_resistance/autophagy_Atg14"/>
</dbReference>
<dbReference type="PANTHER" id="PTHR15157:SF5">
    <property type="entry name" value="UV RADIATION RESISTANCE-ASSOCIATED GENE PROTEIN"/>
    <property type="match status" value="1"/>
</dbReference>
<keyword evidence="5" id="KW-1185">Reference proteome</keyword>
<feature type="compositionally biased region" description="Gly residues" evidence="3">
    <location>
        <begin position="442"/>
        <end position="452"/>
    </location>
</feature>
<comment type="caution">
    <text evidence="4">The sequence shown here is derived from an EMBL/GenBank/DDBJ whole genome shotgun (WGS) entry which is preliminary data.</text>
</comment>
<feature type="region of interest" description="Disordered" evidence="3">
    <location>
        <begin position="143"/>
        <end position="187"/>
    </location>
</feature>
<proteinExistence type="predicted"/>
<evidence type="ECO:0000313" key="5">
    <source>
        <dbReference type="Proteomes" id="UP000612055"/>
    </source>
</evidence>
<organism evidence="4 5">
    <name type="scientific">Edaphochlamys debaryana</name>
    <dbReference type="NCBI Taxonomy" id="47281"/>
    <lineage>
        <taxon>Eukaryota</taxon>
        <taxon>Viridiplantae</taxon>
        <taxon>Chlorophyta</taxon>
        <taxon>core chlorophytes</taxon>
        <taxon>Chlorophyceae</taxon>
        <taxon>CS clade</taxon>
        <taxon>Chlamydomonadales</taxon>
        <taxon>Chlamydomonadales incertae sedis</taxon>
        <taxon>Edaphochlamys</taxon>
    </lineage>
</organism>
<name>A0A835XKB7_9CHLO</name>
<evidence type="ECO:0000256" key="2">
    <source>
        <dbReference type="SAM" id="Coils"/>
    </source>
</evidence>
<dbReference type="OrthoDB" id="549573at2759"/>
<dbReference type="GO" id="GO:0005768">
    <property type="term" value="C:endosome"/>
    <property type="evidence" value="ECO:0007669"/>
    <property type="project" value="TreeGrafter"/>
</dbReference>
<dbReference type="GO" id="GO:0032991">
    <property type="term" value="C:protein-containing complex"/>
    <property type="evidence" value="ECO:0007669"/>
    <property type="project" value="UniProtKB-ARBA"/>
</dbReference>
<dbReference type="GO" id="GO:0035493">
    <property type="term" value="P:SNARE complex assembly"/>
    <property type="evidence" value="ECO:0007669"/>
    <property type="project" value="TreeGrafter"/>
</dbReference>
<sequence length="540" mass="54758">MLVELSERRGALLQKLNVLIEQRQGYVEWEVRRQQLAAEAEAARTRVAQAESALQAARREATGLRAANAARRSAHERAAAELAGRRSEHLAHHPTLLRYQALTASHVSAMLLAEQRAKLSVLLEALPLRVSAIRQPAAMLAAGGGGGGGPGGSGSGAAGGGGGNSGAAAGGPTGGSGSGSSQGGGGASPMQVTICNLKLPDAASVSSLMAQQPEATSSALGYLLLLVELLATYCGGPVLHEGSFQGSTSVVWQQHSFWNRRPSSSNARLPLFMEEGGGGPAAVVGAALSNPFPGLAAKVRGPTSWGSGGLLSPGASPGPAQSGAAAAFSALTRAVSATPASGALGAGVGYGSGDRHLDEALVRQRQSDLRLAYDMLLRSVACFARDKVNSLGLQLPPGWGPLGWLVVLCATLRPDPATTAVLAAAQAAVLAAPGSGDLRVGAGPGDGDGGGGPEHDDEAEEVEEDGWDVVQAPFLPPPPSQPDEPDEVEHWTRAMFTDASSSLRGGPAPATRRGPLAGLSQGLPGPPAMSLERVRSIFSK</sequence>
<gene>
    <name evidence="4" type="ORF">HYH03_018432</name>
</gene>
<protein>
    <submittedName>
        <fullName evidence="4">Uncharacterized protein</fullName>
    </submittedName>
</protein>
<dbReference type="Pfam" id="PF10186">
    <property type="entry name" value="ATG14"/>
    <property type="match status" value="1"/>
</dbReference>
<dbReference type="AlphaFoldDB" id="A0A835XKB7"/>
<accession>A0A835XKB7</accession>
<evidence type="ECO:0000256" key="3">
    <source>
        <dbReference type="SAM" id="MobiDB-lite"/>
    </source>
</evidence>
<dbReference type="PANTHER" id="PTHR15157">
    <property type="entry name" value="UV RADIATION RESISTANCE-ASSOCIATED GENE PROTEIN"/>
    <property type="match status" value="1"/>
</dbReference>
<feature type="region of interest" description="Disordered" evidence="3">
    <location>
        <begin position="436"/>
        <end position="463"/>
    </location>
</feature>
<feature type="region of interest" description="Disordered" evidence="3">
    <location>
        <begin position="476"/>
        <end position="540"/>
    </location>
</feature>
<reference evidence="4" key="1">
    <citation type="journal article" date="2020" name="bioRxiv">
        <title>Comparative genomics of Chlamydomonas.</title>
        <authorList>
            <person name="Craig R.J."/>
            <person name="Hasan A.R."/>
            <person name="Ness R.W."/>
            <person name="Keightley P.D."/>
        </authorList>
    </citation>
    <scope>NUCLEOTIDE SEQUENCE</scope>
    <source>
        <strain evidence="4">CCAP 11/70</strain>
    </source>
</reference>
<dbReference type="Proteomes" id="UP000612055">
    <property type="component" value="Unassembled WGS sequence"/>
</dbReference>
<dbReference type="GO" id="GO:0000149">
    <property type="term" value="F:SNARE binding"/>
    <property type="evidence" value="ECO:0007669"/>
    <property type="project" value="TreeGrafter"/>
</dbReference>
<dbReference type="GO" id="GO:0000323">
    <property type="term" value="C:lytic vacuole"/>
    <property type="evidence" value="ECO:0007669"/>
    <property type="project" value="TreeGrafter"/>
</dbReference>